<gene>
    <name evidence="1" type="ORF">TCON_1089</name>
</gene>
<sequence>MKISILFIEIIWSMEYMLYSNGGDNYNTDINSHGSFFHNDILHRDTNQIEHLKDHRPHFDERICNHYNEGEEQHGNILYSGHWDYDNCHGGLLGDRHPHVSLFDDLYVNDELGVHSMEHGADIDYHNPASIYADSDHHHHHLENLHSGCCGCGRRNRCRSTGQCKHHHLVHRGGCCHDGGYFTYKYGTWPRKPSHIYNHRSPFWGHWYLRGDFDMW</sequence>
<comment type="caution">
    <text evidence="1">The sequence shown here is derived from an EMBL/GenBank/DDBJ whole genome shotgun (WGS) entry which is preliminary data.</text>
</comment>
<name>A0ABQ7HZY3_9MICR</name>
<evidence type="ECO:0000313" key="1">
    <source>
        <dbReference type="EMBL" id="KAF7683709.1"/>
    </source>
</evidence>
<evidence type="ECO:0000313" key="2">
    <source>
        <dbReference type="Proteomes" id="UP001516464"/>
    </source>
</evidence>
<dbReference type="EMBL" id="SBIQ01000059">
    <property type="protein sequence ID" value="KAF7683709.1"/>
    <property type="molecule type" value="Genomic_DNA"/>
</dbReference>
<keyword evidence="2" id="KW-1185">Reference proteome</keyword>
<accession>A0ABQ7HZY3</accession>
<protein>
    <submittedName>
        <fullName evidence="1">Uncharacterized protein</fullName>
    </submittedName>
</protein>
<organism evidence="1 2">
    <name type="scientific">Astathelohania contejeani</name>
    <dbReference type="NCBI Taxonomy" id="164912"/>
    <lineage>
        <taxon>Eukaryota</taxon>
        <taxon>Fungi</taxon>
        <taxon>Fungi incertae sedis</taxon>
        <taxon>Microsporidia</taxon>
        <taxon>Astathelohaniidae</taxon>
        <taxon>Astathelohania</taxon>
    </lineage>
</organism>
<proteinExistence type="predicted"/>
<dbReference type="Proteomes" id="UP001516464">
    <property type="component" value="Unassembled WGS sequence"/>
</dbReference>
<reference evidence="1 2" key="1">
    <citation type="submission" date="2019-01" db="EMBL/GenBank/DDBJ databases">
        <title>Genomes sequencing and comparative genomics of infectious freshwater microsporidia, Cucumispora dikerogammari and Thelohania contejeani.</title>
        <authorList>
            <person name="Cormier A."/>
            <person name="Giraud I."/>
            <person name="Wattier R."/>
            <person name="Teixeira M."/>
            <person name="Grandjean F."/>
            <person name="Rigaud T."/>
            <person name="Cordaux R."/>
        </authorList>
    </citation>
    <scope>NUCLEOTIDE SEQUENCE [LARGE SCALE GENOMIC DNA]</scope>
    <source>
        <strain evidence="1">T1</strain>
        <tissue evidence="1">Spores</tissue>
    </source>
</reference>